<name>A0A6G7XD41_9MICO</name>
<organism evidence="2 3">
    <name type="scientific">Leucobacter viscericola</name>
    <dbReference type="NCBI Taxonomy" id="2714935"/>
    <lineage>
        <taxon>Bacteria</taxon>
        <taxon>Bacillati</taxon>
        <taxon>Actinomycetota</taxon>
        <taxon>Actinomycetes</taxon>
        <taxon>Micrococcales</taxon>
        <taxon>Microbacteriaceae</taxon>
        <taxon>Leucobacter</taxon>
    </lineage>
</organism>
<dbReference type="RefSeq" id="WP_166289120.1">
    <property type="nucleotide sequence ID" value="NZ_CP049863.1"/>
</dbReference>
<dbReference type="EMBL" id="CP049863">
    <property type="protein sequence ID" value="QIK62422.1"/>
    <property type="molecule type" value="Genomic_DNA"/>
</dbReference>
<dbReference type="Gene3D" id="3.30.450.20">
    <property type="entry name" value="PAS domain"/>
    <property type="match status" value="1"/>
</dbReference>
<dbReference type="SUPFAM" id="SSF55785">
    <property type="entry name" value="PYP-like sensor domain (PAS domain)"/>
    <property type="match status" value="1"/>
</dbReference>
<dbReference type="InterPro" id="IPR000014">
    <property type="entry name" value="PAS"/>
</dbReference>
<dbReference type="Pfam" id="PF00989">
    <property type="entry name" value="PAS"/>
    <property type="match status" value="1"/>
</dbReference>
<feature type="domain" description="PAS fold" evidence="1">
    <location>
        <begin position="18"/>
        <end position="107"/>
    </location>
</feature>
<gene>
    <name evidence="2" type="ORF">G7068_03745</name>
</gene>
<keyword evidence="3" id="KW-1185">Reference proteome</keyword>
<accession>A0A6G7XD41</accession>
<dbReference type="InterPro" id="IPR035965">
    <property type="entry name" value="PAS-like_dom_sf"/>
</dbReference>
<dbReference type="KEGG" id="lvi:G7068_03745"/>
<dbReference type="Proteomes" id="UP000502677">
    <property type="component" value="Chromosome"/>
</dbReference>
<proteinExistence type="predicted"/>
<dbReference type="AlphaFoldDB" id="A0A6G7XD41"/>
<dbReference type="CDD" id="cd00130">
    <property type="entry name" value="PAS"/>
    <property type="match status" value="1"/>
</dbReference>
<reference evidence="2 3" key="1">
    <citation type="submission" date="2020-03" db="EMBL/GenBank/DDBJ databases">
        <title>Leucobacter sp. nov., isolated from beetles.</title>
        <authorList>
            <person name="Hyun D.-W."/>
            <person name="Bae J.-W."/>
        </authorList>
    </citation>
    <scope>NUCLEOTIDE SEQUENCE [LARGE SCALE GENOMIC DNA]</scope>
    <source>
        <strain evidence="2 3">HDW9C</strain>
    </source>
</reference>
<dbReference type="GO" id="GO:0006355">
    <property type="term" value="P:regulation of DNA-templated transcription"/>
    <property type="evidence" value="ECO:0007669"/>
    <property type="project" value="InterPro"/>
</dbReference>
<protein>
    <submittedName>
        <fullName evidence="2">PAS domain-containing protein</fullName>
    </submittedName>
</protein>
<dbReference type="InterPro" id="IPR013767">
    <property type="entry name" value="PAS_fold"/>
</dbReference>
<dbReference type="NCBIfam" id="TIGR00229">
    <property type="entry name" value="sensory_box"/>
    <property type="match status" value="1"/>
</dbReference>
<evidence type="ECO:0000313" key="3">
    <source>
        <dbReference type="Proteomes" id="UP000502677"/>
    </source>
</evidence>
<sequence>MTTSVQPSGKTHEVEINDVFFSTTDIRGVIEHANEMFVEYSHYSRESLVGSPHNIVRHPDMPSGVFHTMWSELQSGRPFAGHVTNLAADGSSYKVYATVTPLGNGGYLSVRIRPTDSSRALQLDGVYRELLGYENELAGSGLSRRGIAEQGAIKLGEILADAGFDSIAALQRQVLPQEVTKFERRSEGFPHRPKATGSLADMLAAVEQVNTTLGAWSMQQHHLATLSASLREVGEQLQHELEHTSQTTAQISDLAASGIDVGDILTPLGVWSQMQAIIEGYVVDLIGALQLLDENSAETRFRVALAKLHTRMMASFAAELIDGGGARQGDQAAAISLLAQTLKLGLKETSEFTATHRALMVKTVESIAKSTSVLKIPRDLLLDWERNASATSLPPAMQPLASDVTGSITKVGKILADLNRVVDLCSKIDTGDDPADMLQLVAQIEQAVAPFEASAATV</sequence>
<evidence type="ECO:0000313" key="2">
    <source>
        <dbReference type="EMBL" id="QIK62422.1"/>
    </source>
</evidence>
<evidence type="ECO:0000259" key="1">
    <source>
        <dbReference type="Pfam" id="PF00989"/>
    </source>
</evidence>